<feature type="region of interest" description="Disordered" evidence="1">
    <location>
        <begin position="1"/>
        <end position="47"/>
    </location>
</feature>
<name>A0AA40DJH5_9PEZI</name>
<dbReference type="EMBL" id="JAUKUA010000007">
    <property type="protein sequence ID" value="KAK0705440.1"/>
    <property type="molecule type" value="Genomic_DNA"/>
</dbReference>
<comment type="caution">
    <text evidence="2">The sequence shown here is derived from an EMBL/GenBank/DDBJ whole genome shotgun (WGS) entry which is preliminary data.</text>
</comment>
<keyword evidence="3" id="KW-1185">Reference proteome</keyword>
<reference evidence="2" key="1">
    <citation type="submission" date="2023-06" db="EMBL/GenBank/DDBJ databases">
        <title>Genome-scale phylogeny and comparative genomics of the fungal order Sordariales.</title>
        <authorList>
            <consortium name="Lawrence Berkeley National Laboratory"/>
            <person name="Hensen N."/>
            <person name="Bonometti L."/>
            <person name="Westerberg I."/>
            <person name="Brannstrom I.O."/>
            <person name="Guillou S."/>
            <person name="Cros-Aarteil S."/>
            <person name="Calhoun S."/>
            <person name="Haridas S."/>
            <person name="Kuo A."/>
            <person name="Mondo S."/>
            <person name="Pangilinan J."/>
            <person name="Riley R."/>
            <person name="Labutti K."/>
            <person name="Andreopoulos B."/>
            <person name="Lipzen A."/>
            <person name="Chen C."/>
            <person name="Yanf M."/>
            <person name="Daum C."/>
            <person name="Ng V."/>
            <person name="Clum A."/>
            <person name="Steindorff A."/>
            <person name="Ohm R."/>
            <person name="Martin F."/>
            <person name="Silar P."/>
            <person name="Natvig D."/>
            <person name="Lalanne C."/>
            <person name="Gautier V."/>
            <person name="Ament-Velasquez S.L."/>
            <person name="Kruys A."/>
            <person name="Hutchinson M.I."/>
            <person name="Powell A.J."/>
            <person name="Barry K."/>
            <person name="Miller A.N."/>
            <person name="Grigoriev I.V."/>
            <person name="Debuchy R."/>
            <person name="Gladieux P."/>
            <person name="Thoren M.H."/>
            <person name="Johannesson H."/>
        </authorList>
    </citation>
    <scope>NUCLEOTIDE SEQUENCE</scope>
    <source>
        <strain evidence="2">SMH4607-1</strain>
    </source>
</reference>
<organism evidence="2 3">
    <name type="scientific">Lasiosphaeris hirsuta</name>
    <dbReference type="NCBI Taxonomy" id="260670"/>
    <lineage>
        <taxon>Eukaryota</taxon>
        <taxon>Fungi</taxon>
        <taxon>Dikarya</taxon>
        <taxon>Ascomycota</taxon>
        <taxon>Pezizomycotina</taxon>
        <taxon>Sordariomycetes</taxon>
        <taxon>Sordariomycetidae</taxon>
        <taxon>Sordariales</taxon>
        <taxon>Lasiosphaeriaceae</taxon>
        <taxon>Lasiosphaeris</taxon>
    </lineage>
</organism>
<evidence type="ECO:0000313" key="2">
    <source>
        <dbReference type="EMBL" id="KAK0705440.1"/>
    </source>
</evidence>
<dbReference type="PANTHER" id="PTHR38166:SF1">
    <property type="entry name" value="C2H2-TYPE DOMAIN-CONTAINING PROTEIN"/>
    <property type="match status" value="1"/>
</dbReference>
<dbReference type="AlphaFoldDB" id="A0AA40DJH5"/>
<dbReference type="PANTHER" id="PTHR38166">
    <property type="entry name" value="C2H2-TYPE DOMAIN-CONTAINING PROTEIN-RELATED"/>
    <property type="match status" value="1"/>
</dbReference>
<protein>
    <recommendedName>
        <fullName evidence="4">C2H2-type domain-containing protein</fullName>
    </recommendedName>
</protein>
<dbReference type="Proteomes" id="UP001172102">
    <property type="component" value="Unassembled WGS sequence"/>
</dbReference>
<feature type="compositionally biased region" description="Polar residues" evidence="1">
    <location>
        <begin position="13"/>
        <end position="22"/>
    </location>
</feature>
<evidence type="ECO:0000313" key="3">
    <source>
        <dbReference type="Proteomes" id="UP001172102"/>
    </source>
</evidence>
<gene>
    <name evidence="2" type="ORF">B0H67DRAFT_383991</name>
</gene>
<proteinExistence type="predicted"/>
<evidence type="ECO:0008006" key="4">
    <source>
        <dbReference type="Google" id="ProtNLM"/>
    </source>
</evidence>
<sequence>MDPPRQSRPRRAATTSSHNTRSQARRSRAEPGPSEDPAETQHRAEDAPSRHFACPFFRKRPDLYLDCVRFALNRPGDVKQHLRRAHMFPRCPTCGLTFKDKGSEEKWHDHVSAQGCEPTDFVNRTVTDEDLGRMKLKGPSSTRGSSAEKESLQWYMIWEVLFPDDDQRPSPFHRPEHEERLAHYIETFDLDTFIRSFASMSADGGFVSGWCNYNDFAKSLFAALEYHAQVQNWTASQQVAALHIEPIQPIQLQPIQPIEPTDTFFDPSEPFFGVGGGNHSGSY</sequence>
<evidence type="ECO:0000256" key="1">
    <source>
        <dbReference type="SAM" id="MobiDB-lite"/>
    </source>
</evidence>
<accession>A0AA40DJH5</accession>